<dbReference type="InterPro" id="IPR006976">
    <property type="entry name" value="VanZ-like"/>
</dbReference>
<dbReference type="Pfam" id="PF04892">
    <property type="entry name" value="VanZ"/>
    <property type="match status" value="1"/>
</dbReference>
<keyword evidence="1" id="KW-0472">Membrane</keyword>
<evidence type="ECO:0000313" key="3">
    <source>
        <dbReference type="EMBL" id="HIU68758.1"/>
    </source>
</evidence>
<comment type="caution">
    <text evidence="3">The sequence shown here is derived from an EMBL/GenBank/DDBJ whole genome shotgun (WGS) entry which is preliminary data.</text>
</comment>
<feature type="transmembrane region" description="Helical" evidence="1">
    <location>
        <begin position="12"/>
        <end position="30"/>
    </location>
</feature>
<proteinExistence type="predicted"/>
<name>A0A9D1MU18_9FIRM</name>
<dbReference type="AlphaFoldDB" id="A0A9D1MU18"/>
<keyword evidence="1" id="KW-1133">Transmembrane helix</keyword>
<gene>
    <name evidence="3" type="ORF">IAD23_02220</name>
</gene>
<organism evidence="3 4">
    <name type="scientific">Candidatus Scybalenecus merdavium</name>
    <dbReference type="NCBI Taxonomy" id="2840939"/>
    <lineage>
        <taxon>Bacteria</taxon>
        <taxon>Bacillati</taxon>
        <taxon>Bacillota</taxon>
        <taxon>Clostridia</taxon>
        <taxon>Eubacteriales</taxon>
        <taxon>Oscillospiraceae</taxon>
        <taxon>Oscillospiraceae incertae sedis</taxon>
        <taxon>Candidatus Scybalenecus</taxon>
    </lineage>
</organism>
<evidence type="ECO:0000313" key="4">
    <source>
        <dbReference type="Proteomes" id="UP000824125"/>
    </source>
</evidence>
<reference evidence="3" key="1">
    <citation type="submission" date="2020-10" db="EMBL/GenBank/DDBJ databases">
        <authorList>
            <person name="Gilroy R."/>
        </authorList>
    </citation>
    <scope>NUCLEOTIDE SEQUENCE</scope>
    <source>
        <strain evidence="3">CHK176-6737</strain>
    </source>
</reference>
<sequence>MQREQTKQIRRGVSWALCLVCMALIFYFSSRTAAQSIEQSGNVLLALEKILGQTLTSFAVRKGAHFAEYAGLGFLFANALYQSGKKHWGIWAAVLTSLYAITDEVHQLFVEGRACQFTDWLLDTAGGIAGAALFLALLLLLRLIAERTKHAA</sequence>
<accession>A0A9D1MU18</accession>
<dbReference type="EMBL" id="DVNM01000012">
    <property type="protein sequence ID" value="HIU68758.1"/>
    <property type="molecule type" value="Genomic_DNA"/>
</dbReference>
<keyword evidence="1" id="KW-0812">Transmembrane</keyword>
<dbReference type="NCBIfam" id="NF037970">
    <property type="entry name" value="vanZ_1"/>
    <property type="match status" value="1"/>
</dbReference>
<protein>
    <submittedName>
        <fullName evidence="3">VanZ family protein</fullName>
    </submittedName>
</protein>
<evidence type="ECO:0000256" key="1">
    <source>
        <dbReference type="SAM" id="Phobius"/>
    </source>
</evidence>
<feature type="transmembrane region" description="Helical" evidence="1">
    <location>
        <begin position="127"/>
        <end position="145"/>
    </location>
</feature>
<reference evidence="3" key="2">
    <citation type="journal article" date="2021" name="PeerJ">
        <title>Extensive microbial diversity within the chicken gut microbiome revealed by metagenomics and culture.</title>
        <authorList>
            <person name="Gilroy R."/>
            <person name="Ravi A."/>
            <person name="Getino M."/>
            <person name="Pursley I."/>
            <person name="Horton D.L."/>
            <person name="Alikhan N.F."/>
            <person name="Baker D."/>
            <person name="Gharbi K."/>
            <person name="Hall N."/>
            <person name="Watson M."/>
            <person name="Adriaenssens E.M."/>
            <person name="Foster-Nyarko E."/>
            <person name="Jarju S."/>
            <person name="Secka A."/>
            <person name="Antonio M."/>
            <person name="Oren A."/>
            <person name="Chaudhuri R.R."/>
            <person name="La Ragione R."/>
            <person name="Hildebrand F."/>
            <person name="Pallen M.J."/>
        </authorList>
    </citation>
    <scope>NUCLEOTIDE SEQUENCE</scope>
    <source>
        <strain evidence="3">CHK176-6737</strain>
    </source>
</reference>
<evidence type="ECO:0000259" key="2">
    <source>
        <dbReference type="Pfam" id="PF04892"/>
    </source>
</evidence>
<dbReference type="Proteomes" id="UP000824125">
    <property type="component" value="Unassembled WGS sequence"/>
</dbReference>
<feature type="domain" description="VanZ-like" evidence="2">
    <location>
        <begin position="15"/>
        <end position="136"/>
    </location>
</feature>